<gene>
    <name evidence="2" type="ORF">SAMN05444405_105161</name>
</gene>
<sequence length="271" mass="30286">MKYISLSALILFTIFTPFNTCKALDSDRFINTRAYSMGNTSSVLPGFTNPASHGFLSSRSLSLEYINRYGIKELSSFAGIVNYPNHYLNTGLYISKYGFDAYNETMVGLNFYKQLSKLICLGVRMNYSGIHYSDDEPDVAAFTGDIGVLVRPADILNISLLIVNPLRTELKMGEEIAQLPNILTMGVSFQPEELFLLTAEIEKDFALPAIYKFGIEYEPIKELSVRAGMWTKPFTPSFGVGLNLQPFTLNMAFSKHPVLGFNSCCGLQFNF</sequence>
<name>A0A1M4Z3Y2_9BACE</name>
<dbReference type="Proteomes" id="UP000184509">
    <property type="component" value="Unassembled WGS sequence"/>
</dbReference>
<dbReference type="AlphaFoldDB" id="A0A1M4Z3Y2"/>
<keyword evidence="3" id="KW-1185">Reference proteome</keyword>
<evidence type="ECO:0008006" key="4">
    <source>
        <dbReference type="Google" id="ProtNLM"/>
    </source>
</evidence>
<accession>A0A1M4Z3Y2</accession>
<dbReference type="EMBL" id="FQTV01000005">
    <property type="protein sequence ID" value="SHF12665.1"/>
    <property type="molecule type" value="Genomic_DNA"/>
</dbReference>
<evidence type="ECO:0000313" key="3">
    <source>
        <dbReference type="Proteomes" id="UP000184509"/>
    </source>
</evidence>
<keyword evidence="1" id="KW-0732">Signal</keyword>
<feature type="signal peptide" evidence="1">
    <location>
        <begin position="1"/>
        <end position="23"/>
    </location>
</feature>
<organism evidence="2 3">
    <name type="scientific">Bacteroides luti</name>
    <dbReference type="NCBI Taxonomy" id="1297750"/>
    <lineage>
        <taxon>Bacteria</taxon>
        <taxon>Pseudomonadati</taxon>
        <taxon>Bacteroidota</taxon>
        <taxon>Bacteroidia</taxon>
        <taxon>Bacteroidales</taxon>
        <taxon>Bacteroidaceae</taxon>
        <taxon>Bacteroides</taxon>
    </lineage>
</organism>
<protein>
    <recommendedName>
        <fullName evidence="4">MetA-pathway of phenol degradation</fullName>
    </recommendedName>
</protein>
<feature type="chain" id="PRO_5012409209" description="MetA-pathway of phenol degradation" evidence="1">
    <location>
        <begin position="24"/>
        <end position="271"/>
    </location>
</feature>
<evidence type="ECO:0000256" key="1">
    <source>
        <dbReference type="SAM" id="SignalP"/>
    </source>
</evidence>
<proteinExistence type="predicted"/>
<dbReference type="STRING" id="1297750.SAMN05444405_105161"/>
<dbReference type="OrthoDB" id="9758448at2"/>
<dbReference type="Gene3D" id="2.40.160.60">
    <property type="entry name" value="Outer membrane protein transport protein (OMPP1/FadL/TodX)"/>
    <property type="match status" value="1"/>
</dbReference>
<evidence type="ECO:0000313" key="2">
    <source>
        <dbReference type="EMBL" id="SHF12665.1"/>
    </source>
</evidence>
<reference evidence="2 3" key="1">
    <citation type="submission" date="2016-11" db="EMBL/GenBank/DDBJ databases">
        <authorList>
            <person name="Jaros S."/>
            <person name="Januszkiewicz K."/>
            <person name="Wedrychowicz H."/>
        </authorList>
    </citation>
    <scope>NUCLEOTIDE SEQUENCE [LARGE SCALE GENOMIC DNA]</scope>
    <source>
        <strain evidence="2 3">DSM 26991</strain>
    </source>
</reference>
<dbReference type="RefSeq" id="WP_073400369.1">
    <property type="nucleotide sequence ID" value="NZ_FQTV01000005.1"/>
</dbReference>